<feature type="region of interest" description="Disordered" evidence="1">
    <location>
        <begin position="1"/>
        <end position="88"/>
    </location>
</feature>
<feature type="compositionally biased region" description="Gly residues" evidence="1">
    <location>
        <begin position="27"/>
        <end position="39"/>
    </location>
</feature>
<evidence type="ECO:0000256" key="1">
    <source>
        <dbReference type="SAM" id="MobiDB-lite"/>
    </source>
</evidence>
<protein>
    <submittedName>
        <fullName evidence="3">Uncharacterized protein DUF397</fullName>
    </submittedName>
</protein>
<gene>
    <name evidence="3" type="ORF">EV190_101363</name>
</gene>
<dbReference type="EMBL" id="SNYN01000001">
    <property type="protein sequence ID" value="TDQ55041.1"/>
    <property type="molecule type" value="Genomic_DNA"/>
</dbReference>
<feature type="domain" description="DUF397" evidence="2">
    <location>
        <begin position="65"/>
        <end position="111"/>
    </location>
</feature>
<feature type="compositionally biased region" description="Low complexity" evidence="1">
    <location>
        <begin position="1"/>
        <end position="12"/>
    </location>
</feature>
<evidence type="ECO:0000313" key="4">
    <source>
        <dbReference type="Proteomes" id="UP000295281"/>
    </source>
</evidence>
<proteinExistence type="predicted"/>
<evidence type="ECO:0000313" key="3">
    <source>
        <dbReference type="EMBL" id="TDQ55041.1"/>
    </source>
</evidence>
<dbReference type="Proteomes" id="UP000295281">
    <property type="component" value="Unassembled WGS sequence"/>
</dbReference>
<reference evidence="3 4" key="1">
    <citation type="submission" date="2019-03" db="EMBL/GenBank/DDBJ databases">
        <title>Genomic Encyclopedia of Type Strains, Phase IV (KMG-IV): sequencing the most valuable type-strain genomes for metagenomic binning, comparative biology and taxonomic classification.</title>
        <authorList>
            <person name="Goeker M."/>
        </authorList>
    </citation>
    <scope>NUCLEOTIDE SEQUENCE [LARGE SCALE GENOMIC DNA]</scope>
    <source>
        <strain evidence="3 4">DSM 46770</strain>
    </source>
</reference>
<name>A0A4R6V421_9ACTN</name>
<sequence length="115" mass="11568">MGGPVVAVPVGPDGDGAQAGDGVHDVAGGGEVVAGGPLPGDGVRFERVQEAGGGQEPARSRRGGSRSGSHGECVEVADTPGASAVRDTRNRDKATLLFPAAEWRAFLTAAKHDRL</sequence>
<dbReference type="AlphaFoldDB" id="A0A4R6V421"/>
<comment type="caution">
    <text evidence="3">The sequence shown here is derived from an EMBL/GenBank/DDBJ whole genome shotgun (WGS) entry which is preliminary data.</text>
</comment>
<dbReference type="Pfam" id="PF04149">
    <property type="entry name" value="DUF397"/>
    <property type="match status" value="1"/>
</dbReference>
<accession>A0A4R6V421</accession>
<dbReference type="InterPro" id="IPR007278">
    <property type="entry name" value="DUF397"/>
</dbReference>
<organism evidence="3 4">
    <name type="scientific">Actinorugispora endophytica</name>
    <dbReference type="NCBI Taxonomy" id="1605990"/>
    <lineage>
        <taxon>Bacteria</taxon>
        <taxon>Bacillati</taxon>
        <taxon>Actinomycetota</taxon>
        <taxon>Actinomycetes</taxon>
        <taxon>Streptosporangiales</taxon>
        <taxon>Nocardiopsidaceae</taxon>
        <taxon>Actinorugispora</taxon>
    </lineage>
</organism>
<keyword evidence="4" id="KW-1185">Reference proteome</keyword>
<evidence type="ECO:0000259" key="2">
    <source>
        <dbReference type="Pfam" id="PF04149"/>
    </source>
</evidence>